<organism evidence="1">
    <name type="scientific">Aphanomyces astaci</name>
    <name type="common">Crayfish plague agent</name>
    <dbReference type="NCBI Taxonomy" id="112090"/>
    <lineage>
        <taxon>Eukaryota</taxon>
        <taxon>Sar</taxon>
        <taxon>Stramenopiles</taxon>
        <taxon>Oomycota</taxon>
        <taxon>Saprolegniomycetes</taxon>
        <taxon>Saprolegniales</taxon>
        <taxon>Verrucalvaceae</taxon>
        <taxon>Aphanomyces</taxon>
    </lineage>
</organism>
<gene>
    <name evidence="1" type="ORF">H257_19259</name>
</gene>
<accession>W4FAQ9</accession>
<sequence>MNGDNIYKIPHLKKDVQMKRGFGNCTRHVTK</sequence>
<dbReference type="EMBL" id="KI913554">
    <property type="protein sequence ID" value="ETV63808.1"/>
    <property type="molecule type" value="Genomic_DNA"/>
</dbReference>
<dbReference type="AlphaFoldDB" id="W4FAQ9"/>
<name>W4FAQ9_APHAT</name>
<evidence type="ECO:0000313" key="1">
    <source>
        <dbReference type="EMBL" id="ETV63808.1"/>
    </source>
</evidence>
<protein>
    <submittedName>
        <fullName evidence="1">Uncharacterized protein</fullName>
    </submittedName>
</protein>
<proteinExistence type="predicted"/>
<feature type="non-terminal residue" evidence="1">
    <location>
        <position position="31"/>
    </location>
</feature>
<dbReference type="RefSeq" id="XP_009846709.1">
    <property type="nucleotide sequence ID" value="XM_009848407.1"/>
</dbReference>
<reference evidence="1" key="1">
    <citation type="submission" date="2013-12" db="EMBL/GenBank/DDBJ databases">
        <title>The Genome Sequence of Aphanomyces astaci APO3.</title>
        <authorList>
            <consortium name="The Broad Institute Genomics Platform"/>
            <person name="Russ C."/>
            <person name="Tyler B."/>
            <person name="van West P."/>
            <person name="Dieguez-Uribeondo J."/>
            <person name="Young S.K."/>
            <person name="Zeng Q."/>
            <person name="Gargeya S."/>
            <person name="Fitzgerald M."/>
            <person name="Abouelleil A."/>
            <person name="Alvarado L."/>
            <person name="Chapman S.B."/>
            <person name="Gainer-Dewar J."/>
            <person name="Goldberg J."/>
            <person name="Griggs A."/>
            <person name="Gujja S."/>
            <person name="Hansen M."/>
            <person name="Howarth C."/>
            <person name="Imamovic A."/>
            <person name="Ireland A."/>
            <person name="Larimer J."/>
            <person name="McCowan C."/>
            <person name="Murphy C."/>
            <person name="Pearson M."/>
            <person name="Poon T.W."/>
            <person name="Priest M."/>
            <person name="Roberts A."/>
            <person name="Saif S."/>
            <person name="Shea T."/>
            <person name="Sykes S."/>
            <person name="Wortman J."/>
            <person name="Nusbaum C."/>
            <person name="Birren B."/>
        </authorList>
    </citation>
    <scope>NUCLEOTIDE SEQUENCE [LARGE SCALE GENOMIC DNA]</scope>
    <source>
        <strain evidence="1">APO3</strain>
    </source>
</reference>
<dbReference type="VEuPathDB" id="FungiDB:H257_19259"/>
<dbReference type="GeneID" id="20821255"/>